<dbReference type="Proteomes" id="UP001632038">
    <property type="component" value="Unassembled WGS sequence"/>
</dbReference>
<dbReference type="InterPro" id="IPR009072">
    <property type="entry name" value="Histone-fold"/>
</dbReference>
<reference evidence="2" key="1">
    <citation type="journal article" date="2024" name="IScience">
        <title>Strigolactones Initiate the Formation of Haustorium-like Structures in Castilleja.</title>
        <authorList>
            <person name="Buerger M."/>
            <person name="Peterson D."/>
            <person name="Chory J."/>
        </authorList>
    </citation>
    <scope>NUCLEOTIDE SEQUENCE [LARGE SCALE GENOMIC DNA]</scope>
</reference>
<dbReference type="PANTHER" id="PTHR36796">
    <property type="entry name" value="PROTEIN KINASE SUPERFAMILY PROTEIN"/>
    <property type="match status" value="1"/>
</dbReference>
<dbReference type="EMBL" id="JAVIJP010000100">
    <property type="protein sequence ID" value="KAL3615176.1"/>
    <property type="molecule type" value="Genomic_DNA"/>
</dbReference>
<dbReference type="SUPFAM" id="SSF50324">
    <property type="entry name" value="Inorganic pyrophosphatase"/>
    <property type="match status" value="1"/>
</dbReference>
<evidence type="ECO:0008006" key="3">
    <source>
        <dbReference type="Google" id="ProtNLM"/>
    </source>
</evidence>
<sequence length="342" mass="38300">MMLILQLERMPFNLGVNIRPRRVIGGRRRCTATLITNSDSFEVGKLIGSYGFMNVTRSGLKPGTETELLPEDFSRLRAQNVGEGSVKIRLLCRLYEGRVAQGPLRGTPVIFKSVSWPTSWWTRGGFDGFKRTQRYPRIGVGGSVNGWSGLGNVAEALLWPGKKISPWHDIPPHLGDGVFNFIVEIPKESSAKMEVATDELFTPIKQDMKKGKLRYYPYGGRRVERHGGGRRLRLETVIGRLRRLSGATKFSDYGRLCPSMSICSFGSQLVFEEGALCSAVRIRCPVVVLEYLAASFSVLELIRNATSDNKKIKIIPKQLLLAVRNDEITVIRQLKLLGLKFD</sequence>
<keyword evidence="2" id="KW-1185">Reference proteome</keyword>
<accession>A0ABD3BDK6</accession>
<evidence type="ECO:0000313" key="2">
    <source>
        <dbReference type="Proteomes" id="UP001632038"/>
    </source>
</evidence>
<gene>
    <name evidence="1" type="ORF">CASFOL_040837</name>
</gene>
<proteinExistence type="predicted"/>
<dbReference type="AlphaFoldDB" id="A0ABD3BDK6"/>
<organism evidence="1 2">
    <name type="scientific">Castilleja foliolosa</name>
    <dbReference type="NCBI Taxonomy" id="1961234"/>
    <lineage>
        <taxon>Eukaryota</taxon>
        <taxon>Viridiplantae</taxon>
        <taxon>Streptophyta</taxon>
        <taxon>Embryophyta</taxon>
        <taxon>Tracheophyta</taxon>
        <taxon>Spermatophyta</taxon>
        <taxon>Magnoliopsida</taxon>
        <taxon>eudicotyledons</taxon>
        <taxon>Gunneridae</taxon>
        <taxon>Pentapetalae</taxon>
        <taxon>asterids</taxon>
        <taxon>lamiids</taxon>
        <taxon>Lamiales</taxon>
        <taxon>Orobanchaceae</taxon>
        <taxon>Pedicularideae</taxon>
        <taxon>Castillejinae</taxon>
        <taxon>Castilleja</taxon>
    </lineage>
</organism>
<protein>
    <recommendedName>
        <fullName evidence="3">Histone H2A</fullName>
    </recommendedName>
</protein>
<dbReference type="Gene3D" id="1.10.20.10">
    <property type="entry name" value="Histone, subunit A"/>
    <property type="match status" value="1"/>
</dbReference>
<dbReference type="PANTHER" id="PTHR36796:SF1">
    <property type="entry name" value="PROTEIN KINASE SUPERFAMILY PROTEIN"/>
    <property type="match status" value="1"/>
</dbReference>
<dbReference type="SUPFAM" id="SSF47113">
    <property type="entry name" value="Histone-fold"/>
    <property type="match status" value="1"/>
</dbReference>
<dbReference type="Gene3D" id="3.90.80.10">
    <property type="entry name" value="Inorganic pyrophosphatase"/>
    <property type="match status" value="1"/>
</dbReference>
<evidence type="ECO:0000313" key="1">
    <source>
        <dbReference type="EMBL" id="KAL3615176.1"/>
    </source>
</evidence>
<dbReference type="InterPro" id="IPR036649">
    <property type="entry name" value="Pyrophosphatase_sf"/>
</dbReference>
<name>A0ABD3BDK6_9LAMI</name>
<comment type="caution">
    <text evidence="1">The sequence shown here is derived from an EMBL/GenBank/DDBJ whole genome shotgun (WGS) entry which is preliminary data.</text>
</comment>